<evidence type="ECO:0008006" key="3">
    <source>
        <dbReference type="Google" id="ProtNLM"/>
    </source>
</evidence>
<proteinExistence type="predicted"/>
<name>A0AAW8TX73_9ENTE</name>
<evidence type="ECO:0000313" key="2">
    <source>
        <dbReference type="Proteomes" id="UP001255696"/>
    </source>
</evidence>
<reference evidence="1" key="1">
    <citation type="submission" date="2023-03" db="EMBL/GenBank/DDBJ databases">
        <authorList>
            <person name="Shen W."/>
            <person name="Cai J."/>
        </authorList>
    </citation>
    <scope>NUCLEOTIDE SEQUENCE</scope>
    <source>
        <strain evidence="1">B245-2</strain>
    </source>
</reference>
<gene>
    <name evidence="1" type="ORF">P7H47_11140</name>
</gene>
<sequence>MYLTNDEYISLGFDGIEDFPRFLKFAEKSINAYIDYFYDFNDFESDIEYRKKAVKLATAYQVSYLTQTGFLTASDSQNISSMQIGRTSVSYSSGSKLGSDGSRYNLSIDALTTLKRAGFGYSGVLYDR</sequence>
<dbReference type="Proteomes" id="UP001255696">
    <property type="component" value="Unassembled WGS sequence"/>
</dbReference>
<evidence type="ECO:0000313" key="1">
    <source>
        <dbReference type="EMBL" id="MDT2797792.1"/>
    </source>
</evidence>
<organism evidence="1 2">
    <name type="scientific">Enterococcus cecorum</name>
    <dbReference type="NCBI Taxonomy" id="44008"/>
    <lineage>
        <taxon>Bacteria</taxon>
        <taxon>Bacillati</taxon>
        <taxon>Bacillota</taxon>
        <taxon>Bacilli</taxon>
        <taxon>Lactobacillales</taxon>
        <taxon>Enterococcaceae</taxon>
        <taxon>Enterococcus</taxon>
    </lineage>
</organism>
<accession>A0AAW8TX73</accession>
<comment type="caution">
    <text evidence="1">The sequence shown here is derived from an EMBL/GenBank/DDBJ whole genome shotgun (WGS) entry which is preliminary data.</text>
</comment>
<dbReference type="AlphaFoldDB" id="A0AAW8TX73"/>
<protein>
    <recommendedName>
        <fullName evidence="3">Phage protein</fullName>
    </recommendedName>
</protein>
<dbReference type="EMBL" id="JARQBI010000043">
    <property type="protein sequence ID" value="MDT2797792.1"/>
    <property type="molecule type" value="Genomic_DNA"/>
</dbReference>
<dbReference type="RefSeq" id="WP_311898594.1">
    <property type="nucleotide sequence ID" value="NZ_JARQBI010000043.1"/>
</dbReference>